<feature type="binding site" evidence="13">
    <location>
        <position position="100"/>
    </location>
    <ligand>
        <name>substrate</name>
    </ligand>
</feature>
<evidence type="ECO:0000256" key="9">
    <source>
        <dbReference type="ARBA" id="ARBA00022842"/>
    </source>
</evidence>
<comment type="cofactor">
    <cofactor evidence="2">
        <name>Mn(2+)</name>
        <dbReference type="ChEBI" id="CHEBI:29035"/>
    </cofactor>
</comment>
<comment type="pathway">
    <text evidence="3 13 14">Amino-acid biosynthesis; L-leucine biosynthesis; L-leucine from 3-methyl-2-oxobutanoate: step 3/4.</text>
</comment>
<evidence type="ECO:0000256" key="4">
    <source>
        <dbReference type="ARBA" id="ARBA00008319"/>
    </source>
</evidence>
<dbReference type="InterPro" id="IPR024084">
    <property type="entry name" value="IsoPropMal-DH-like_dom"/>
</dbReference>
<name>A0ABS1IXS9_9FIRM</name>
<evidence type="ECO:0000256" key="12">
    <source>
        <dbReference type="ARBA" id="ARBA00023304"/>
    </source>
</evidence>
<keyword evidence="13" id="KW-0963">Cytoplasm</keyword>
<reference evidence="16 17" key="1">
    <citation type="submission" date="2021-01" db="EMBL/GenBank/DDBJ databases">
        <title>Isolation and description of Catonella massiliensis sp. nov., a novel Catonella species, isolated from a stable periodontitis subject.</title>
        <authorList>
            <person name="Antezack A."/>
            <person name="Boxberger M."/>
            <person name="La Scola B."/>
            <person name="Monnet-Corti V."/>
        </authorList>
    </citation>
    <scope>NUCLEOTIDE SEQUENCE [LARGE SCALE GENOMIC DNA]</scope>
    <source>
        <strain evidence="16 17">Marseille-Q4567</strain>
    </source>
</reference>
<feature type="binding site" evidence="13">
    <location>
        <position position="110"/>
    </location>
    <ligand>
        <name>substrate</name>
    </ligand>
</feature>
<evidence type="ECO:0000313" key="16">
    <source>
        <dbReference type="EMBL" id="MBK5896705.1"/>
    </source>
</evidence>
<dbReference type="EMBL" id="JAEPRJ010000001">
    <property type="protein sequence ID" value="MBK5896705.1"/>
    <property type="molecule type" value="Genomic_DNA"/>
</dbReference>
<dbReference type="Pfam" id="PF00180">
    <property type="entry name" value="Iso_dh"/>
    <property type="match status" value="1"/>
</dbReference>
<dbReference type="SMART" id="SM01329">
    <property type="entry name" value="Iso_dh"/>
    <property type="match status" value="1"/>
</dbReference>
<keyword evidence="7 13" id="KW-0028">Amino-acid biosynthesis</keyword>
<evidence type="ECO:0000256" key="2">
    <source>
        <dbReference type="ARBA" id="ARBA00001936"/>
    </source>
</evidence>
<evidence type="ECO:0000259" key="15">
    <source>
        <dbReference type="SMART" id="SM01329"/>
    </source>
</evidence>
<keyword evidence="6 13" id="KW-0432">Leucine biosynthesis</keyword>
<evidence type="ECO:0000256" key="13">
    <source>
        <dbReference type="HAMAP-Rule" id="MF_01033"/>
    </source>
</evidence>
<feature type="binding site" evidence="13">
    <location>
        <position position="255"/>
    </location>
    <ligand>
        <name>Mg(2+)</name>
        <dbReference type="ChEBI" id="CHEBI:18420"/>
    </ligand>
</feature>
<dbReference type="SUPFAM" id="SSF53659">
    <property type="entry name" value="Isocitrate/Isopropylmalate dehydrogenase-like"/>
    <property type="match status" value="1"/>
</dbReference>
<organism evidence="16 17">
    <name type="scientific">Catonella massiliensis</name>
    <dbReference type="NCBI Taxonomy" id="2799636"/>
    <lineage>
        <taxon>Bacteria</taxon>
        <taxon>Bacillati</taxon>
        <taxon>Bacillota</taxon>
        <taxon>Clostridia</taxon>
        <taxon>Lachnospirales</taxon>
        <taxon>Lachnospiraceae</taxon>
        <taxon>Catonella</taxon>
    </lineage>
</organism>
<evidence type="ECO:0000256" key="3">
    <source>
        <dbReference type="ARBA" id="ARBA00004762"/>
    </source>
</evidence>
<dbReference type="InterPro" id="IPR004429">
    <property type="entry name" value="Isopropylmalate_DH"/>
</dbReference>
<keyword evidence="11 13" id="KW-0520">NAD</keyword>
<dbReference type="GO" id="GO:0003862">
    <property type="term" value="F:3-isopropylmalate dehydrogenase activity"/>
    <property type="evidence" value="ECO:0007669"/>
    <property type="project" value="UniProtKB-EC"/>
</dbReference>
<feature type="domain" description="Isopropylmalate dehydrogenase-like" evidence="15">
    <location>
        <begin position="4"/>
        <end position="356"/>
    </location>
</feature>
<keyword evidence="17" id="KW-1185">Reference proteome</keyword>
<dbReference type="Proteomes" id="UP000604730">
    <property type="component" value="Unassembled WGS sequence"/>
</dbReference>
<dbReference type="NCBIfam" id="TIGR00169">
    <property type="entry name" value="leuB"/>
    <property type="match status" value="1"/>
</dbReference>
<evidence type="ECO:0000256" key="11">
    <source>
        <dbReference type="ARBA" id="ARBA00023027"/>
    </source>
</evidence>
<evidence type="ECO:0000256" key="6">
    <source>
        <dbReference type="ARBA" id="ARBA00022430"/>
    </source>
</evidence>
<keyword evidence="8 13" id="KW-0479">Metal-binding</keyword>
<feature type="binding site" evidence="13">
    <location>
        <position position="139"/>
    </location>
    <ligand>
        <name>substrate</name>
    </ligand>
</feature>
<evidence type="ECO:0000256" key="7">
    <source>
        <dbReference type="ARBA" id="ARBA00022605"/>
    </source>
</evidence>
<dbReference type="HAMAP" id="MF_01033">
    <property type="entry name" value="LeuB_type1"/>
    <property type="match status" value="1"/>
</dbReference>
<feature type="binding site" evidence="13">
    <location>
        <position position="251"/>
    </location>
    <ligand>
        <name>Mg(2+)</name>
        <dbReference type="ChEBI" id="CHEBI:18420"/>
    </ligand>
</feature>
<comment type="similarity">
    <text evidence="4 13">Belongs to the isocitrate and isopropylmalate dehydrogenases family. LeuB type 1 subfamily.</text>
</comment>
<dbReference type="RefSeq" id="WP_208428263.1">
    <property type="nucleotide sequence ID" value="NZ_JAEPRJ010000001.1"/>
</dbReference>
<comment type="subunit">
    <text evidence="5 13 14">Homodimer.</text>
</comment>
<feature type="binding site" evidence="13">
    <location>
        <begin position="285"/>
        <end position="297"/>
    </location>
    <ligand>
        <name>NAD(+)</name>
        <dbReference type="ChEBI" id="CHEBI:57540"/>
    </ligand>
</feature>
<evidence type="ECO:0000313" key="17">
    <source>
        <dbReference type="Proteomes" id="UP000604730"/>
    </source>
</evidence>
<comment type="caution">
    <text evidence="16">The sequence shown here is derived from an EMBL/GenBank/DDBJ whole genome shotgun (WGS) entry which is preliminary data.</text>
</comment>
<feature type="site" description="Important for catalysis" evidence="13">
    <location>
        <position position="146"/>
    </location>
</feature>
<comment type="subcellular location">
    <subcellularLocation>
        <location evidence="13">Cytoplasm</location>
    </subcellularLocation>
</comment>
<dbReference type="PROSITE" id="PS00470">
    <property type="entry name" value="IDH_IMDH"/>
    <property type="match status" value="1"/>
</dbReference>
<feature type="binding site" evidence="13">
    <location>
        <position position="227"/>
    </location>
    <ligand>
        <name>Mg(2+)</name>
        <dbReference type="ChEBI" id="CHEBI:18420"/>
    </ligand>
</feature>
<dbReference type="EC" id="1.1.1.85" evidence="13"/>
<sequence>MEANITLIKGDGIGPEIVNEAVKVLDRIASLYGHKFNYNEVLMGGCSIDEYGIPLTDEAVKTAKAADAVLLGAVGGNTDTSPWYKLPPEKRPEAGLLKIRKELGLYANIRPAILFDELRHSCPLKESTGEKGFDFVIFRELTGGLYFGERSTTVVEGKRKAVDTLVYTEDEIERVARRAFEAAQGRRKEVCSVDKANVLDSSRLWRQVVAEVAKDFPEVKLTNMLVDNCAMQLIANPAQFDVILTENMFGDILSDEASMVTGSLGMLPSASLGEGRFGLYEPSHGSAPDIAGKDKANPIATIMSSAMLLRYSFGLSKEAESIEDAVKSVLKEGYRTGDIFSEGKTLIGCKEMGDRIADKISK</sequence>
<evidence type="ECO:0000256" key="1">
    <source>
        <dbReference type="ARBA" id="ARBA00000624"/>
    </source>
</evidence>
<evidence type="ECO:0000256" key="8">
    <source>
        <dbReference type="ARBA" id="ARBA00022723"/>
    </source>
</evidence>
<dbReference type="PANTHER" id="PTHR42979">
    <property type="entry name" value="3-ISOPROPYLMALATE DEHYDROGENASE"/>
    <property type="match status" value="1"/>
</dbReference>
<keyword evidence="10 13" id="KW-0560">Oxidoreductase</keyword>
<comment type="cofactor">
    <cofactor evidence="13 14">
        <name>Mg(2+)</name>
        <dbReference type="ChEBI" id="CHEBI:18420"/>
    </cofactor>
    <cofactor evidence="13 14">
        <name>Mn(2+)</name>
        <dbReference type="ChEBI" id="CHEBI:29035"/>
    </cofactor>
    <text evidence="13 14">Binds 1 Mg(2+) or Mn(2+) ion per subunit.</text>
</comment>
<accession>A0ABS1IXS9</accession>
<dbReference type="Gene3D" id="3.40.718.10">
    <property type="entry name" value="Isopropylmalate Dehydrogenase"/>
    <property type="match status" value="1"/>
</dbReference>
<gene>
    <name evidence="13 16" type="primary">leuB</name>
    <name evidence="16" type="ORF">JJN12_02745</name>
</gene>
<comment type="function">
    <text evidence="13 14">Catalyzes the oxidation of 3-carboxy-2-hydroxy-4-methylpentanoate (3-isopropylmalate) to 3-carboxy-4-methyl-2-oxopentanoate. The product decarboxylates to 4-methyl-2 oxopentanoate.</text>
</comment>
<keyword evidence="13" id="KW-0464">Manganese</keyword>
<comment type="catalytic activity">
    <reaction evidence="1 13 14">
        <text>(2R,3S)-3-isopropylmalate + NAD(+) = 4-methyl-2-oxopentanoate + CO2 + NADH</text>
        <dbReference type="Rhea" id="RHEA:32271"/>
        <dbReference type="ChEBI" id="CHEBI:16526"/>
        <dbReference type="ChEBI" id="CHEBI:17865"/>
        <dbReference type="ChEBI" id="CHEBI:35121"/>
        <dbReference type="ChEBI" id="CHEBI:57540"/>
        <dbReference type="ChEBI" id="CHEBI:57945"/>
        <dbReference type="EC" id="1.1.1.85"/>
    </reaction>
</comment>
<evidence type="ECO:0000256" key="10">
    <source>
        <dbReference type="ARBA" id="ARBA00023002"/>
    </source>
</evidence>
<comment type="caution">
    <text evidence="13">Lacks conserved residue(s) required for the propagation of feature annotation.</text>
</comment>
<evidence type="ECO:0000256" key="5">
    <source>
        <dbReference type="ARBA" id="ARBA00011738"/>
    </source>
</evidence>
<proteinExistence type="inferred from homology"/>
<dbReference type="PANTHER" id="PTHR42979:SF1">
    <property type="entry name" value="3-ISOPROPYLMALATE DEHYDROGENASE"/>
    <property type="match status" value="1"/>
</dbReference>
<feature type="binding site" evidence="13">
    <location>
        <position position="227"/>
    </location>
    <ligand>
        <name>substrate</name>
    </ligand>
</feature>
<dbReference type="InterPro" id="IPR019818">
    <property type="entry name" value="IsoCit/isopropylmalate_DH_CS"/>
</dbReference>
<protein>
    <recommendedName>
        <fullName evidence="13">3-isopropylmalate dehydrogenase</fullName>
        <ecNumber evidence="13">1.1.1.85</ecNumber>
    </recommendedName>
    <alternativeName>
        <fullName evidence="13">3-IPM-DH</fullName>
    </alternativeName>
    <alternativeName>
        <fullName evidence="13">Beta-IPM dehydrogenase</fullName>
        <shortName evidence="13">IMDH</shortName>
    </alternativeName>
</protein>
<feature type="site" description="Important for catalysis" evidence="13">
    <location>
        <position position="195"/>
    </location>
</feature>
<evidence type="ECO:0000256" key="14">
    <source>
        <dbReference type="RuleBase" id="RU004445"/>
    </source>
</evidence>
<keyword evidence="9 13" id="KW-0460">Magnesium</keyword>
<keyword evidence="12 13" id="KW-0100">Branched-chain amino acid biosynthesis</keyword>